<dbReference type="InterPro" id="IPR038765">
    <property type="entry name" value="Papain-like_cys_pep_sf"/>
</dbReference>
<dbReference type="InterPro" id="IPR002931">
    <property type="entry name" value="Transglutaminase-like"/>
</dbReference>
<dbReference type="Gene3D" id="2.60.40.3140">
    <property type="match status" value="1"/>
</dbReference>
<feature type="chain" id="PRO_5022920316" description="Transglutaminase-like domain-containing protein" evidence="2">
    <location>
        <begin position="20"/>
        <end position="639"/>
    </location>
</feature>
<evidence type="ECO:0000313" key="5">
    <source>
        <dbReference type="Proteomes" id="UP000324358"/>
    </source>
</evidence>
<evidence type="ECO:0000256" key="2">
    <source>
        <dbReference type="SAM" id="SignalP"/>
    </source>
</evidence>
<feature type="signal peptide" evidence="2">
    <location>
        <begin position="1"/>
        <end position="19"/>
    </location>
</feature>
<comment type="caution">
    <text evidence="4">The sequence shown here is derived from an EMBL/GenBank/DDBJ whole genome shotgun (WGS) entry which is preliminary data.</text>
</comment>
<keyword evidence="2" id="KW-0732">Signal</keyword>
<evidence type="ECO:0000313" key="4">
    <source>
        <dbReference type="EMBL" id="TYB72300.1"/>
    </source>
</evidence>
<accession>A0A5D0QSY5</accession>
<dbReference type="Gene3D" id="3.10.620.30">
    <property type="match status" value="1"/>
</dbReference>
<dbReference type="SUPFAM" id="SSF54001">
    <property type="entry name" value="Cysteine proteinases"/>
    <property type="match status" value="1"/>
</dbReference>
<feature type="domain" description="Transglutaminase-like" evidence="3">
    <location>
        <begin position="283"/>
        <end position="356"/>
    </location>
</feature>
<feature type="coiled-coil region" evidence="1">
    <location>
        <begin position="268"/>
        <end position="295"/>
    </location>
</feature>
<dbReference type="RefSeq" id="WP_066253288.1">
    <property type="nucleotide sequence ID" value="NZ_VSKL01000004.1"/>
</dbReference>
<name>A0A5D0QSY5_9FLAO</name>
<protein>
    <recommendedName>
        <fullName evidence="3">Transglutaminase-like domain-containing protein</fullName>
    </recommendedName>
</protein>
<evidence type="ECO:0000259" key="3">
    <source>
        <dbReference type="Pfam" id="PF01841"/>
    </source>
</evidence>
<reference evidence="4 5" key="1">
    <citation type="submission" date="2019-08" db="EMBL/GenBank/DDBJ databases">
        <title>Genomes of Antarctic Bizionia species.</title>
        <authorList>
            <person name="Bowman J.P."/>
        </authorList>
    </citation>
    <scope>NUCLEOTIDE SEQUENCE [LARGE SCALE GENOMIC DNA]</scope>
    <source>
        <strain evidence="4 5">APA-1</strain>
    </source>
</reference>
<organism evidence="4 5">
    <name type="scientific">Bizionia algoritergicola</name>
    <dbReference type="NCBI Taxonomy" id="291187"/>
    <lineage>
        <taxon>Bacteria</taxon>
        <taxon>Pseudomonadati</taxon>
        <taxon>Bacteroidota</taxon>
        <taxon>Flavobacteriia</taxon>
        <taxon>Flavobacteriales</taxon>
        <taxon>Flavobacteriaceae</taxon>
        <taxon>Bizionia</taxon>
    </lineage>
</organism>
<keyword evidence="1" id="KW-0175">Coiled coil</keyword>
<gene>
    <name evidence="4" type="ORF">ES675_11070</name>
</gene>
<sequence>MKNHLTLLLVFTFTIFSFAQKKTEPTPKEIQLAETLKETYPDDHVASESENYHITFEFNKKTEKVEVLETITKKLISLDSRADIQVYSFYNGESEIESFEIKYKTDRDADFYIKDEAMKSDDLFHNDARVKYTNLDFPLKGYKYQIETVKRYKDIKYFTSLYFNDDYPAVKKTFTIAIPNWLDLELKEMNFDGFPIQKSVKANEDTDGKIHTFIIENVPAMFDDSSAPGPSYIYPHILILAKSFTIDAVKTNIFESTQDLYNWYKTLVNSLENDNTDLQEKVVELTQDAATDEEKIKNIYYWVQDNIRYIAFVDGIAGFKPDEASSVFKKRYGDCKGMANLTKQMLIEAGFDARLTWIGTNRIAYDYSTPSLSVDNHMICTIYNDGEPTYLDGTEKFNAYKEYANRIQGKQVLIENGDEFILNIVPKAAANFNKETVNYNLSLENEQLSGTVSKTYNGESRSGLLQYLSQLQTDKKDTFLMWYLDGGDSNIKVEDITTSNLTDREIPVNIDYNITINNAVSSFDDTMYIDLDLEKELSGYNFEKRKTDYVFDYKKHLESTTTLKIPDGYKIGSLPKDIAISNDNYNLKVSFTKTNNTIIYKKDFEITDSVIKKTSFNEWNDFIKNLNSVYNEQITLTKQ</sequence>
<dbReference type="Proteomes" id="UP000324358">
    <property type="component" value="Unassembled WGS sequence"/>
</dbReference>
<evidence type="ECO:0000256" key="1">
    <source>
        <dbReference type="SAM" id="Coils"/>
    </source>
</evidence>
<dbReference type="OrthoDB" id="8595007at2"/>
<dbReference type="EMBL" id="VSKL01000004">
    <property type="protein sequence ID" value="TYB72300.1"/>
    <property type="molecule type" value="Genomic_DNA"/>
</dbReference>
<dbReference type="Pfam" id="PF01841">
    <property type="entry name" value="Transglut_core"/>
    <property type="match status" value="1"/>
</dbReference>
<proteinExistence type="predicted"/>
<keyword evidence="5" id="KW-1185">Reference proteome</keyword>
<dbReference type="Gene3D" id="2.60.120.1130">
    <property type="match status" value="1"/>
</dbReference>
<dbReference type="AlphaFoldDB" id="A0A5D0QSY5"/>